<reference evidence="4" key="1">
    <citation type="submission" date="2020-10" db="EMBL/GenBank/DDBJ databases">
        <authorList>
            <person name="Gilroy R."/>
        </authorList>
    </citation>
    <scope>NUCLEOTIDE SEQUENCE</scope>
    <source>
        <strain evidence="4">ChiSjej1B19-3389</strain>
    </source>
</reference>
<dbReference type="Proteomes" id="UP000886787">
    <property type="component" value="Unassembled WGS sequence"/>
</dbReference>
<gene>
    <name evidence="4" type="primary">spoIIID</name>
    <name evidence="4" type="ORF">IAD32_03920</name>
</gene>
<dbReference type="Pfam" id="PF12116">
    <property type="entry name" value="SpoIIID"/>
    <property type="match status" value="1"/>
</dbReference>
<evidence type="ECO:0000256" key="1">
    <source>
        <dbReference type="ARBA" id="ARBA00023015"/>
    </source>
</evidence>
<accession>A0A9D0ZHA5</accession>
<dbReference type="AlphaFoldDB" id="A0A9D0ZHA5"/>
<keyword evidence="3" id="KW-0804">Transcription</keyword>
<keyword evidence="2" id="KW-0238">DNA-binding</keyword>
<dbReference type="InterPro" id="IPR018356">
    <property type="entry name" value="Tscrpt_reg_HTH_DeoR_CS"/>
</dbReference>
<evidence type="ECO:0000256" key="3">
    <source>
        <dbReference type="ARBA" id="ARBA00023163"/>
    </source>
</evidence>
<keyword evidence="1" id="KW-0805">Transcription regulation</keyword>
<sequence length="83" mass="9425">MKGIVEERAVELGEYIIESGATVRSAAKKFGVSKSTVHKDVSERLKSVNPQLYREVKTILEINKAQRHIRGGMATRKKYQHDK</sequence>
<name>A0A9D0ZHA5_9FIRM</name>
<dbReference type="InterPro" id="IPR014208">
    <property type="entry name" value="Spore_III_D"/>
</dbReference>
<dbReference type="EMBL" id="DVFW01000021">
    <property type="protein sequence ID" value="HIQ80413.1"/>
    <property type="molecule type" value="Genomic_DNA"/>
</dbReference>
<evidence type="ECO:0000313" key="5">
    <source>
        <dbReference type="Proteomes" id="UP000886787"/>
    </source>
</evidence>
<protein>
    <submittedName>
        <fullName evidence="4">Sporulation transcriptional regulator SpoIIID</fullName>
    </submittedName>
</protein>
<organism evidence="4 5">
    <name type="scientific">Candidatus Scatavimonas merdigallinarum</name>
    <dbReference type="NCBI Taxonomy" id="2840914"/>
    <lineage>
        <taxon>Bacteria</taxon>
        <taxon>Bacillati</taxon>
        <taxon>Bacillota</taxon>
        <taxon>Clostridia</taxon>
        <taxon>Eubacteriales</taxon>
        <taxon>Oscillospiraceae</taxon>
        <taxon>Oscillospiraceae incertae sedis</taxon>
        <taxon>Candidatus Scatavimonas</taxon>
    </lineage>
</organism>
<dbReference type="NCBIfam" id="TIGR02844">
    <property type="entry name" value="spore_III_D"/>
    <property type="match status" value="1"/>
</dbReference>
<evidence type="ECO:0000256" key="2">
    <source>
        <dbReference type="ARBA" id="ARBA00023125"/>
    </source>
</evidence>
<proteinExistence type="predicted"/>
<dbReference type="GO" id="GO:0003700">
    <property type="term" value="F:DNA-binding transcription factor activity"/>
    <property type="evidence" value="ECO:0007669"/>
    <property type="project" value="InterPro"/>
</dbReference>
<reference evidence="4" key="2">
    <citation type="journal article" date="2021" name="PeerJ">
        <title>Extensive microbial diversity within the chicken gut microbiome revealed by metagenomics and culture.</title>
        <authorList>
            <person name="Gilroy R."/>
            <person name="Ravi A."/>
            <person name="Getino M."/>
            <person name="Pursley I."/>
            <person name="Horton D.L."/>
            <person name="Alikhan N.F."/>
            <person name="Baker D."/>
            <person name="Gharbi K."/>
            <person name="Hall N."/>
            <person name="Watson M."/>
            <person name="Adriaenssens E.M."/>
            <person name="Foster-Nyarko E."/>
            <person name="Jarju S."/>
            <person name="Secka A."/>
            <person name="Antonio M."/>
            <person name="Oren A."/>
            <person name="Chaudhuri R.R."/>
            <person name="La Ragione R."/>
            <person name="Hildebrand F."/>
            <person name="Pallen M.J."/>
        </authorList>
    </citation>
    <scope>NUCLEOTIDE SEQUENCE</scope>
    <source>
        <strain evidence="4">ChiSjej1B19-3389</strain>
    </source>
</reference>
<comment type="caution">
    <text evidence="4">The sequence shown here is derived from an EMBL/GenBank/DDBJ whole genome shotgun (WGS) entry which is preliminary data.</text>
</comment>
<evidence type="ECO:0000313" key="4">
    <source>
        <dbReference type="EMBL" id="HIQ80413.1"/>
    </source>
</evidence>
<dbReference type="PROSITE" id="PS00894">
    <property type="entry name" value="HTH_DEOR_1"/>
    <property type="match status" value="1"/>
</dbReference>
<dbReference type="GO" id="GO:0003677">
    <property type="term" value="F:DNA binding"/>
    <property type="evidence" value="ECO:0007669"/>
    <property type="project" value="UniProtKB-KW"/>
</dbReference>